<dbReference type="InterPro" id="IPR006674">
    <property type="entry name" value="HD_domain"/>
</dbReference>
<evidence type="ECO:0000313" key="2">
    <source>
        <dbReference type="EMBL" id="KOH42732.1"/>
    </source>
</evidence>
<sequence length="218" mass="25189">MKKEEQIQKTAHHVRSCFACEGSGHDWWHLYRVWQLAKQIAAKEGGRLFIIEMAALLHDMDDWKLGSQSESKAMAWMTQIGLDEQHRTQIQTIINQVSFKGAEVDTVPGSIEACIVQDADRLDAMGAIGIARTFAYGGHKGRLIYDPKVQPEMHASFSEYQKSTAPTINHFYEKLLLLKDRMNTKTAKKIAVKRHRFMETYLEHFFREWNMEEQTLTS</sequence>
<proteinExistence type="predicted"/>
<feature type="domain" description="HD/PDEase" evidence="1">
    <location>
        <begin position="22"/>
        <end position="134"/>
    </location>
</feature>
<comment type="caution">
    <text evidence="2">The sequence shown here is derived from an EMBL/GenBank/DDBJ whole genome shotgun (WGS) entry which is preliminary data.</text>
</comment>
<dbReference type="SUPFAM" id="SSF109604">
    <property type="entry name" value="HD-domain/PDEase-like"/>
    <property type="match status" value="1"/>
</dbReference>
<dbReference type="InterPro" id="IPR003607">
    <property type="entry name" value="HD/PDEase_dom"/>
</dbReference>
<gene>
    <name evidence="2" type="ORF">NC99_44580</name>
</gene>
<dbReference type="AlphaFoldDB" id="A0A0L8V3F4"/>
<dbReference type="PATRIC" id="fig|1409788.3.peg.4555"/>
<dbReference type="STRING" id="1409788.NC99_44580"/>
<dbReference type="PANTHER" id="PTHR33594:SF1">
    <property type="entry name" value="HD_PDEASE DOMAIN-CONTAINING PROTEIN"/>
    <property type="match status" value="1"/>
</dbReference>
<evidence type="ECO:0000259" key="1">
    <source>
        <dbReference type="SMART" id="SM00471"/>
    </source>
</evidence>
<dbReference type="PANTHER" id="PTHR33594">
    <property type="entry name" value="SUPERFAMILY HYDROLASE, PUTATIVE (AFU_ORTHOLOGUE AFUA_1G03035)-RELATED"/>
    <property type="match status" value="1"/>
</dbReference>
<protein>
    <submittedName>
        <fullName evidence="2">HD domain protein</fullName>
    </submittedName>
</protein>
<dbReference type="CDD" id="cd00077">
    <property type="entry name" value="HDc"/>
    <property type="match status" value="1"/>
</dbReference>
<organism evidence="2 3">
    <name type="scientific">Sunxiuqinia dokdonensis</name>
    <dbReference type="NCBI Taxonomy" id="1409788"/>
    <lineage>
        <taxon>Bacteria</taxon>
        <taxon>Pseudomonadati</taxon>
        <taxon>Bacteroidota</taxon>
        <taxon>Bacteroidia</taxon>
        <taxon>Marinilabiliales</taxon>
        <taxon>Prolixibacteraceae</taxon>
        <taxon>Sunxiuqinia</taxon>
    </lineage>
</organism>
<evidence type="ECO:0000313" key="3">
    <source>
        <dbReference type="Proteomes" id="UP000036958"/>
    </source>
</evidence>
<dbReference type="RefSeq" id="WP_053188485.1">
    <property type="nucleotide sequence ID" value="NZ_LGIA01000214.1"/>
</dbReference>
<dbReference type="Gene3D" id="1.10.472.50">
    <property type="entry name" value="HD-domain/PDEase-like"/>
    <property type="match status" value="1"/>
</dbReference>
<accession>A0A0L8V3F4</accession>
<dbReference type="SMART" id="SM00471">
    <property type="entry name" value="HDc"/>
    <property type="match status" value="1"/>
</dbReference>
<dbReference type="Proteomes" id="UP000036958">
    <property type="component" value="Unassembled WGS sequence"/>
</dbReference>
<dbReference type="EMBL" id="LGIA01000214">
    <property type="protein sequence ID" value="KOH42732.1"/>
    <property type="molecule type" value="Genomic_DNA"/>
</dbReference>
<dbReference type="OrthoDB" id="9797344at2"/>
<reference evidence="3" key="1">
    <citation type="submission" date="2015-07" db="EMBL/GenBank/DDBJ databases">
        <title>Genome sequencing of Sunxiuqinia dokdonensis strain SK.</title>
        <authorList>
            <person name="Ahn S."/>
            <person name="Kim B.-C."/>
        </authorList>
    </citation>
    <scope>NUCLEOTIDE SEQUENCE [LARGE SCALE GENOMIC DNA]</scope>
    <source>
        <strain evidence="3">SK</strain>
    </source>
</reference>
<dbReference type="Pfam" id="PF01966">
    <property type="entry name" value="HD"/>
    <property type="match status" value="1"/>
</dbReference>
<name>A0A0L8V3F4_9BACT</name>
<keyword evidence="3" id="KW-1185">Reference proteome</keyword>
<dbReference type="Gene3D" id="1.20.58.1910">
    <property type="match status" value="1"/>
</dbReference>